<keyword evidence="2" id="KW-0472">Membrane</keyword>
<dbReference type="AlphaFoldDB" id="A0AAW6VJE1"/>
<name>A0AAW6VJE1_9BACT</name>
<dbReference type="PANTHER" id="PTHR30203">
    <property type="entry name" value="OUTER MEMBRANE CATION EFFLUX PROTEIN"/>
    <property type="match status" value="1"/>
</dbReference>
<feature type="coiled-coil region" evidence="3">
    <location>
        <begin position="176"/>
        <end position="203"/>
    </location>
</feature>
<dbReference type="GO" id="GO:0005886">
    <property type="term" value="C:plasma membrane"/>
    <property type="evidence" value="ECO:0007669"/>
    <property type="project" value="UniProtKB-SubCell"/>
</dbReference>
<dbReference type="EMBL" id="JAQTJK010000020">
    <property type="protein sequence ID" value="MDK2042416.1"/>
    <property type="molecule type" value="Genomic_DNA"/>
</dbReference>
<dbReference type="GO" id="GO:0015562">
    <property type="term" value="F:efflux transmembrane transporter activity"/>
    <property type="evidence" value="ECO:0007669"/>
    <property type="project" value="InterPro"/>
</dbReference>
<keyword evidence="2" id="KW-0449">Lipoprotein</keyword>
<dbReference type="Gene3D" id="2.20.200.10">
    <property type="entry name" value="Outer membrane efflux proteins (OEP)"/>
    <property type="match status" value="1"/>
</dbReference>
<keyword evidence="2" id="KW-1134">Transmembrane beta strand</keyword>
<evidence type="ECO:0000256" key="2">
    <source>
        <dbReference type="RuleBase" id="RU362097"/>
    </source>
</evidence>
<protein>
    <submittedName>
        <fullName evidence="4">Efflux transporter outer membrane subunit</fullName>
    </submittedName>
</protein>
<evidence type="ECO:0000256" key="1">
    <source>
        <dbReference type="ARBA" id="ARBA00007613"/>
    </source>
</evidence>
<evidence type="ECO:0000256" key="3">
    <source>
        <dbReference type="SAM" id="Coils"/>
    </source>
</evidence>
<dbReference type="PROSITE" id="PS51257">
    <property type="entry name" value="PROKAR_LIPOPROTEIN"/>
    <property type="match status" value="1"/>
</dbReference>
<organism evidence="4 5">
    <name type="scientific">Aliarcobacter butzleri</name>
    <dbReference type="NCBI Taxonomy" id="28197"/>
    <lineage>
        <taxon>Bacteria</taxon>
        <taxon>Pseudomonadati</taxon>
        <taxon>Campylobacterota</taxon>
        <taxon>Epsilonproteobacteria</taxon>
        <taxon>Campylobacterales</taxon>
        <taxon>Arcobacteraceae</taxon>
        <taxon>Aliarcobacter</taxon>
    </lineage>
</organism>
<reference evidence="4" key="1">
    <citation type="journal article" date="2023" name="Antibiotics">
        <title>Genomic Characterization of Antibiotic-Resistant Campylobacterales Isolated from Chilean Poultry Meat.</title>
        <authorList>
            <person name="Concha-Toloza M."/>
            <person name="Lopez-Cantillo M."/>
            <person name="Molina-Mora J.A."/>
            <person name="Collado L."/>
        </authorList>
    </citation>
    <scope>NUCLEOTIDE SEQUENCE</scope>
    <source>
        <strain evidence="4">FR1p153A2</strain>
    </source>
</reference>
<keyword evidence="2" id="KW-0564">Palmitate</keyword>
<comment type="subcellular location">
    <subcellularLocation>
        <location evidence="2">Cell membrane</location>
        <topology evidence="2">Lipid-anchor</topology>
    </subcellularLocation>
</comment>
<dbReference type="SUPFAM" id="SSF56954">
    <property type="entry name" value="Outer membrane efflux proteins (OEP)"/>
    <property type="match status" value="1"/>
</dbReference>
<dbReference type="RefSeq" id="WP_284093647.1">
    <property type="nucleotide sequence ID" value="NZ_JAQTJC010000020.1"/>
</dbReference>
<comment type="similarity">
    <text evidence="1 2">Belongs to the outer membrane factor (OMF) (TC 1.B.17) family.</text>
</comment>
<accession>A0AAW6VJE1</accession>
<evidence type="ECO:0000313" key="4">
    <source>
        <dbReference type="EMBL" id="MDK2042416.1"/>
    </source>
</evidence>
<sequence>MKLNIYSIFLTALIFTGCSLSPDLEIPQTDFPLQYENNANKNNTINKEWWKTYEDEKLTSLIDEALKNNYDIKTAMVNISISRASLSSSTSERYPTLELQGSANRVKTSANTFESNTNSIYNNYSLSNVLSYEVDLWGKYKESEDLAKSSLLATYAAKDTVKLALIANVTDNYFTLISLNEQLENINQIISIKEEELKRYQIQYQVGSISKANIFQEKSSLNTVNIEKNSIEQAIALQKSTLAVLVGKTPKEIDEFCKEIFKNRLPKDIIIPSNLPSGLLNNRPDIKQAEENLKSSNYSIGVAKANYFPKISLSAIIGFDSMNLNNLFQDNSLKNSLGANLASPILNTGKISANVENAKANKELALINYKKTVQQAFSEVYDILNKRKTIKQNIEQQKDYVNSMEEIFKIAQNQYKIGSIDYISLLDAKYNYLSSKTNLIQLNQSLLSSTISLYKALGGGWNKNNFEMEQF</sequence>
<comment type="caution">
    <text evidence="4">The sequence shown here is derived from an EMBL/GenBank/DDBJ whole genome shotgun (WGS) entry which is preliminary data.</text>
</comment>
<dbReference type="Pfam" id="PF02321">
    <property type="entry name" value="OEP"/>
    <property type="match status" value="2"/>
</dbReference>
<proteinExistence type="inferred from homology"/>
<dbReference type="NCBIfam" id="TIGR01845">
    <property type="entry name" value="outer_NodT"/>
    <property type="match status" value="1"/>
</dbReference>
<dbReference type="InterPro" id="IPR003423">
    <property type="entry name" value="OMP_efflux"/>
</dbReference>
<evidence type="ECO:0000313" key="5">
    <source>
        <dbReference type="Proteomes" id="UP001237501"/>
    </source>
</evidence>
<keyword evidence="3" id="KW-0175">Coiled coil</keyword>
<dbReference type="InterPro" id="IPR010131">
    <property type="entry name" value="MdtP/NodT-like"/>
</dbReference>
<dbReference type="Proteomes" id="UP001237501">
    <property type="component" value="Unassembled WGS sequence"/>
</dbReference>
<gene>
    <name evidence="4" type="ORF">PT517_11580</name>
</gene>
<keyword evidence="2" id="KW-0812">Transmembrane</keyword>
<dbReference type="Gene3D" id="1.20.1600.10">
    <property type="entry name" value="Outer membrane efflux proteins (OEP)"/>
    <property type="match status" value="1"/>
</dbReference>
<reference evidence="4" key="2">
    <citation type="submission" date="2023-02" db="EMBL/GenBank/DDBJ databases">
        <authorList>
            <person name="Concha-Toloza M."/>
            <person name="Lopez-Cantillo M."/>
            <person name="Molina-Mora J."/>
            <person name="Collado L."/>
        </authorList>
    </citation>
    <scope>NUCLEOTIDE SEQUENCE</scope>
    <source>
        <strain evidence="4">FR1p153A2</strain>
    </source>
</reference>